<dbReference type="AlphaFoldDB" id="A0A8X7XB74"/>
<reference evidence="2 3" key="1">
    <citation type="journal article" date="2021" name="Cell">
        <title>Tracing the genetic footprints of vertebrate landing in non-teleost ray-finned fishes.</title>
        <authorList>
            <person name="Bi X."/>
            <person name="Wang K."/>
            <person name="Yang L."/>
            <person name="Pan H."/>
            <person name="Jiang H."/>
            <person name="Wei Q."/>
            <person name="Fang M."/>
            <person name="Yu H."/>
            <person name="Zhu C."/>
            <person name="Cai Y."/>
            <person name="He Y."/>
            <person name="Gan X."/>
            <person name="Zeng H."/>
            <person name="Yu D."/>
            <person name="Zhu Y."/>
            <person name="Jiang H."/>
            <person name="Qiu Q."/>
            <person name="Yang H."/>
            <person name="Zhang Y.E."/>
            <person name="Wang W."/>
            <person name="Zhu M."/>
            <person name="He S."/>
            <person name="Zhang G."/>
        </authorList>
    </citation>
    <scope>NUCLEOTIDE SEQUENCE [LARGE SCALE GENOMIC DNA]</scope>
    <source>
        <strain evidence="2">Bchr_013</strain>
    </source>
</reference>
<dbReference type="Pfam" id="PF07686">
    <property type="entry name" value="V-set"/>
    <property type="match status" value="1"/>
</dbReference>
<dbReference type="Gene3D" id="2.60.40.10">
    <property type="entry name" value="Immunoglobulins"/>
    <property type="match status" value="1"/>
</dbReference>
<comment type="caution">
    <text evidence="2">The sequence shown here is derived from an EMBL/GenBank/DDBJ whole genome shotgun (WGS) entry which is preliminary data.</text>
</comment>
<evidence type="ECO:0000313" key="2">
    <source>
        <dbReference type="EMBL" id="KAG2466005.1"/>
    </source>
</evidence>
<sequence length="145" mass="15833">MVKVLFFECYRFLTIYPLHITHILGSSAEIHMTQTPPIASVQLGEKGDINCKASSSISNYIAWYLLRPGEKPKILKFNSASSCWSGIPVRFTGTQSGTSFTLTISGFQAEDVELLLLSTAGQYTSNTVPVTESHTEATSISVGCY</sequence>
<dbReference type="InterPro" id="IPR013783">
    <property type="entry name" value="Ig-like_fold"/>
</dbReference>
<dbReference type="EMBL" id="JAATIS010001721">
    <property type="protein sequence ID" value="KAG2466005.1"/>
    <property type="molecule type" value="Genomic_DNA"/>
</dbReference>
<name>A0A8X7XB74_POLSE</name>
<protein>
    <submittedName>
        <fullName evidence="2">KV401 protein</fullName>
    </submittedName>
</protein>
<organism evidence="2 3">
    <name type="scientific">Polypterus senegalus</name>
    <name type="common">Senegal bichir</name>
    <dbReference type="NCBI Taxonomy" id="55291"/>
    <lineage>
        <taxon>Eukaryota</taxon>
        <taxon>Metazoa</taxon>
        <taxon>Chordata</taxon>
        <taxon>Craniata</taxon>
        <taxon>Vertebrata</taxon>
        <taxon>Euteleostomi</taxon>
        <taxon>Actinopterygii</taxon>
        <taxon>Polypteriformes</taxon>
        <taxon>Polypteridae</taxon>
        <taxon>Polypterus</taxon>
    </lineage>
</organism>
<dbReference type="SUPFAM" id="SSF48726">
    <property type="entry name" value="Immunoglobulin"/>
    <property type="match status" value="1"/>
</dbReference>
<keyword evidence="3" id="KW-1185">Reference proteome</keyword>
<feature type="non-terminal residue" evidence="2">
    <location>
        <position position="145"/>
    </location>
</feature>
<dbReference type="InterPro" id="IPR036179">
    <property type="entry name" value="Ig-like_dom_sf"/>
</dbReference>
<dbReference type="Proteomes" id="UP000886611">
    <property type="component" value="Unassembled WGS sequence"/>
</dbReference>
<evidence type="ECO:0000259" key="1">
    <source>
        <dbReference type="Pfam" id="PF07686"/>
    </source>
</evidence>
<feature type="domain" description="Immunoglobulin V-set" evidence="1">
    <location>
        <begin position="34"/>
        <end position="114"/>
    </location>
</feature>
<proteinExistence type="predicted"/>
<accession>A0A8X7XB74</accession>
<dbReference type="PANTHER" id="PTHR23267">
    <property type="entry name" value="IMMUNOGLOBULIN LIGHT CHAIN"/>
    <property type="match status" value="1"/>
</dbReference>
<feature type="non-terminal residue" evidence="2">
    <location>
        <position position="1"/>
    </location>
</feature>
<evidence type="ECO:0000313" key="3">
    <source>
        <dbReference type="Proteomes" id="UP000886611"/>
    </source>
</evidence>
<dbReference type="InterPro" id="IPR013106">
    <property type="entry name" value="Ig_V-set"/>
</dbReference>
<dbReference type="InterPro" id="IPR050150">
    <property type="entry name" value="IgV_Light_Chain"/>
</dbReference>
<gene>
    <name evidence="2" type="primary">Igkv41_1</name>
    <name evidence="2" type="ORF">GTO96_0016981</name>
</gene>